<sequence>MTIFSVAAFFIVLREVLEACLLVGIILAYLSKTGTSHMAKWVWAGTAAGLAISLAAGVALAVVFYVRGDQLFNGTTAAIFEGATYSVAVVLLTWMIVWMAAMGRRLRATMEASVERALDAGGGWRLATLALVQVAREGIETVIFMTGAAGGPSADSGTGWRSIPLPAVAALALGVAASVATFQGLLALDVTRLLVLSSGVLVAFAAGLASRAAHEFQEADLLGGYEGLAQAARPWWNQQLWDMSGCCNDKSNAFFGLARALFGYADSPTFVEVIAYLAYWVVIAVLLGALHADHIRDARSAIATYVRWTSSALAVAGVVGLVHSAGHPSWAAFVLTATTTALGVLSVSAAFDLPAYLLLHRRALRRAAMIAVAVGGGALLALTAAITAAQLVCEGARCSVPQFLHWGLVLDADWAGRRPGDGADADGTGGATGYAYVAVLTLSLGASIALCGSHAAGAYHFARNLDADGAYHYDELNQGIKVSTVVVPAGYDDERDVVEGSGLMGGGGSDEDGAFVGVGRGVSDTTDSTDTNTPADGRSDGGDDWYACPSDSSDCSTAETPIAPSWSFFPASPPLVVP</sequence>
<dbReference type="Proteomes" id="UP000798662">
    <property type="component" value="Chromosome 1"/>
</dbReference>
<proteinExistence type="predicted"/>
<evidence type="ECO:0000313" key="1">
    <source>
        <dbReference type="EMBL" id="KAK1861467.1"/>
    </source>
</evidence>
<reference evidence="1" key="1">
    <citation type="submission" date="2019-11" db="EMBL/GenBank/DDBJ databases">
        <title>Nori genome reveals adaptations in red seaweeds to the harsh intertidal environment.</title>
        <authorList>
            <person name="Wang D."/>
            <person name="Mao Y."/>
        </authorList>
    </citation>
    <scope>NUCLEOTIDE SEQUENCE</scope>
    <source>
        <tissue evidence="1">Gametophyte</tissue>
    </source>
</reference>
<gene>
    <name evidence="1" type="ORF">I4F81_004051</name>
</gene>
<keyword evidence="2" id="KW-1185">Reference proteome</keyword>
<dbReference type="EMBL" id="CM020618">
    <property type="protein sequence ID" value="KAK1861467.1"/>
    <property type="molecule type" value="Genomic_DNA"/>
</dbReference>
<evidence type="ECO:0000313" key="2">
    <source>
        <dbReference type="Proteomes" id="UP000798662"/>
    </source>
</evidence>
<accession>A0ACC3BU91</accession>
<name>A0ACC3BU91_PYRYE</name>
<comment type="caution">
    <text evidence="1">The sequence shown here is derived from an EMBL/GenBank/DDBJ whole genome shotgun (WGS) entry which is preliminary data.</text>
</comment>
<protein>
    <submittedName>
        <fullName evidence="1">Uncharacterized protein</fullName>
    </submittedName>
</protein>
<organism evidence="1 2">
    <name type="scientific">Pyropia yezoensis</name>
    <name type="common">Susabi-nori</name>
    <name type="synonym">Porphyra yezoensis</name>
    <dbReference type="NCBI Taxonomy" id="2788"/>
    <lineage>
        <taxon>Eukaryota</taxon>
        <taxon>Rhodophyta</taxon>
        <taxon>Bangiophyceae</taxon>
        <taxon>Bangiales</taxon>
        <taxon>Bangiaceae</taxon>
        <taxon>Pyropia</taxon>
    </lineage>
</organism>